<proteinExistence type="predicted"/>
<reference evidence="1" key="1">
    <citation type="submission" date="2020-04" db="EMBL/GenBank/DDBJ databases">
        <title>Deep metagenomics examines the oral microbiome during advanced dental caries in children, revealing novel taxa and co-occurrences with host molecules.</title>
        <authorList>
            <person name="Baker J.L."/>
            <person name="Morton J.T."/>
            <person name="Dinis M."/>
            <person name="Alvarez R."/>
            <person name="Tran N.C."/>
            <person name="Knight R."/>
            <person name="Edlund A."/>
        </authorList>
    </citation>
    <scope>NUCLEOTIDE SEQUENCE</scope>
    <source>
        <strain evidence="1">JCVI_32_bin.24</strain>
    </source>
</reference>
<organism evidence="1 2">
    <name type="scientific">Dechloromonas agitata</name>
    <dbReference type="NCBI Taxonomy" id="73030"/>
    <lineage>
        <taxon>Bacteria</taxon>
        <taxon>Pseudomonadati</taxon>
        <taxon>Pseudomonadota</taxon>
        <taxon>Betaproteobacteria</taxon>
        <taxon>Rhodocyclales</taxon>
        <taxon>Azonexaceae</taxon>
        <taxon>Dechloromonas</taxon>
    </lineage>
</organism>
<gene>
    <name evidence="1" type="ORF">HXL68_12120</name>
</gene>
<comment type="caution">
    <text evidence="1">The sequence shown here is derived from an EMBL/GenBank/DDBJ whole genome shotgun (WGS) entry which is preliminary data.</text>
</comment>
<accession>A0A930BTG9</accession>
<dbReference type="AlphaFoldDB" id="A0A930BTG9"/>
<dbReference type="EMBL" id="JABZMI010000273">
    <property type="protein sequence ID" value="MBF1165769.1"/>
    <property type="molecule type" value="Genomic_DNA"/>
</dbReference>
<evidence type="ECO:0000313" key="1">
    <source>
        <dbReference type="EMBL" id="MBF1165769.1"/>
    </source>
</evidence>
<name>A0A930BTG9_9RHOO</name>
<protein>
    <submittedName>
        <fullName evidence="1">Alpha/beta hydrolase</fullName>
    </submittedName>
</protein>
<dbReference type="InterPro" id="IPR029058">
    <property type="entry name" value="AB_hydrolase_fold"/>
</dbReference>
<dbReference type="SUPFAM" id="SSF53474">
    <property type="entry name" value="alpha/beta-Hydrolases"/>
    <property type="match status" value="1"/>
</dbReference>
<sequence length="153" mass="17959">YYLREFYLNNNLIKRDKLTIAGEAIDLDEIVQPLYVVTAEDDHIAPWKQCYRIRKVINVEAPVRFVLSTSGHILGIVNPPVKPPKRAYWIGEPVRNEHWEHWFERAEKRDGSWWEDWAAWLGERTGEWVEPYPAANRKFPALGDAPGTYVLEK</sequence>
<dbReference type="InterPro" id="IPR051321">
    <property type="entry name" value="PHA/PHB_synthase"/>
</dbReference>
<dbReference type="GO" id="GO:0016787">
    <property type="term" value="F:hydrolase activity"/>
    <property type="evidence" value="ECO:0007669"/>
    <property type="project" value="UniProtKB-KW"/>
</dbReference>
<dbReference type="Proteomes" id="UP000718593">
    <property type="component" value="Unassembled WGS sequence"/>
</dbReference>
<keyword evidence="1" id="KW-0378">Hydrolase</keyword>
<evidence type="ECO:0000313" key="2">
    <source>
        <dbReference type="Proteomes" id="UP000718593"/>
    </source>
</evidence>
<dbReference type="PANTHER" id="PTHR36837">
    <property type="entry name" value="POLY(3-HYDROXYALKANOATE) POLYMERASE SUBUNIT PHAC"/>
    <property type="match status" value="1"/>
</dbReference>
<dbReference type="PANTHER" id="PTHR36837:SF5">
    <property type="entry name" value="POLY-3-HYDROXYBUTYRATE SYNTHASE"/>
    <property type="match status" value="1"/>
</dbReference>
<feature type="non-terminal residue" evidence="1">
    <location>
        <position position="1"/>
    </location>
</feature>